<evidence type="ECO:0000256" key="2">
    <source>
        <dbReference type="ARBA" id="ARBA00022649"/>
    </source>
</evidence>
<dbReference type="PANTHER" id="PTHR33755:SF8">
    <property type="entry name" value="TOXIN PARE2"/>
    <property type="match status" value="1"/>
</dbReference>
<keyword evidence="2" id="KW-1277">Toxin-antitoxin system</keyword>
<accession>A0A8J6PQP3</accession>
<dbReference type="Proteomes" id="UP000643405">
    <property type="component" value="Unassembled WGS sequence"/>
</dbReference>
<comment type="caution">
    <text evidence="3">The sequence shown here is derived from an EMBL/GenBank/DDBJ whole genome shotgun (WGS) entry which is preliminary data.</text>
</comment>
<reference evidence="3" key="1">
    <citation type="submission" date="2020-09" db="EMBL/GenBank/DDBJ databases">
        <title>Genome seq and assembly of Tianweitania sp.</title>
        <authorList>
            <person name="Chhetri G."/>
        </authorList>
    </citation>
    <scope>NUCLEOTIDE SEQUENCE</scope>
    <source>
        <strain evidence="3">Rool2</strain>
    </source>
</reference>
<sequence>MAYRLIFAPLAERDLAEIEAFISVESPLAAQRMILRFEKAAMMLTERPYVGAPVLLPKRRGLRKWTVSPYVIFYRIADEELQIVRILHSARDIHRQLPTE</sequence>
<dbReference type="InterPro" id="IPR051803">
    <property type="entry name" value="TA_system_RelE-like_toxin"/>
</dbReference>
<organism evidence="3 4">
    <name type="scientific">Oryzicola mucosus</name>
    <dbReference type="NCBI Taxonomy" id="2767425"/>
    <lineage>
        <taxon>Bacteria</taxon>
        <taxon>Pseudomonadati</taxon>
        <taxon>Pseudomonadota</taxon>
        <taxon>Alphaproteobacteria</taxon>
        <taxon>Hyphomicrobiales</taxon>
        <taxon>Phyllobacteriaceae</taxon>
        <taxon>Oryzicola</taxon>
    </lineage>
</organism>
<comment type="similarity">
    <text evidence="1">Belongs to the RelE toxin family.</text>
</comment>
<gene>
    <name evidence="3" type="ORF">ICI42_01160</name>
</gene>
<evidence type="ECO:0000256" key="1">
    <source>
        <dbReference type="ARBA" id="ARBA00006226"/>
    </source>
</evidence>
<keyword evidence="4" id="KW-1185">Reference proteome</keyword>
<protein>
    <submittedName>
        <fullName evidence="3">Type II toxin-antitoxin system RelE/ParE family toxin</fullName>
    </submittedName>
</protein>
<dbReference type="Gene3D" id="3.30.2310.20">
    <property type="entry name" value="RelE-like"/>
    <property type="match status" value="1"/>
</dbReference>
<dbReference type="PANTHER" id="PTHR33755">
    <property type="entry name" value="TOXIN PARE1-RELATED"/>
    <property type="match status" value="1"/>
</dbReference>
<dbReference type="SUPFAM" id="SSF143011">
    <property type="entry name" value="RelE-like"/>
    <property type="match status" value="1"/>
</dbReference>
<evidence type="ECO:0000313" key="4">
    <source>
        <dbReference type="Proteomes" id="UP000643405"/>
    </source>
</evidence>
<dbReference type="AlphaFoldDB" id="A0A8J6PQP3"/>
<name>A0A8J6PQP3_9HYPH</name>
<dbReference type="InterPro" id="IPR035093">
    <property type="entry name" value="RelE/ParE_toxin_dom_sf"/>
</dbReference>
<dbReference type="Pfam" id="PF05016">
    <property type="entry name" value="ParE_toxin"/>
    <property type="match status" value="1"/>
</dbReference>
<dbReference type="EMBL" id="JACVVX010000001">
    <property type="protein sequence ID" value="MBD0413264.1"/>
    <property type="molecule type" value="Genomic_DNA"/>
</dbReference>
<proteinExistence type="inferred from homology"/>
<evidence type="ECO:0000313" key="3">
    <source>
        <dbReference type="EMBL" id="MBD0413264.1"/>
    </source>
</evidence>
<dbReference type="RefSeq" id="WP_188162710.1">
    <property type="nucleotide sequence ID" value="NZ_JACVVX010000001.1"/>
</dbReference>
<dbReference type="InterPro" id="IPR007712">
    <property type="entry name" value="RelE/ParE_toxin"/>
</dbReference>